<evidence type="ECO:0000313" key="1">
    <source>
        <dbReference type="EMBL" id="JAI01373.1"/>
    </source>
</evidence>
<reference evidence="1" key="1">
    <citation type="submission" date="2014-11" db="EMBL/GenBank/DDBJ databases">
        <authorList>
            <person name="Amaro Gonzalez C."/>
        </authorList>
    </citation>
    <scope>NUCLEOTIDE SEQUENCE</scope>
</reference>
<protein>
    <submittedName>
        <fullName evidence="1">Uncharacterized protein</fullName>
    </submittedName>
</protein>
<name>A0A0E9XF67_ANGAN</name>
<proteinExistence type="predicted"/>
<accession>A0A0E9XF67</accession>
<dbReference type="AlphaFoldDB" id="A0A0E9XF67"/>
<organism evidence="1">
    <name type="scientific">Anguilla anguilla</name>
    <name type="common">European freshwater eel</name>
    <name type="synonym">Muraena anguilla</name>
    <dbReference type="NCBI Taxonomy" id="7936"/>
    <lineage>
        <taxon>Eukaryota</taxon>
        <taxon>Metazoa</taxon>
        <taxon>Chordata</taxon>
        <taxon>Craniata</taxon>
        <taxon>Vertebrata</taxon>
        <taxon>Euteleostomi</taxon>
        <taxon>Actinopterygii</taxon>
        <taxon>Neopterygii</taxon>
        <taxon>Teleostei</taxon>
        <taxon>Anguilliformes</taxon>
        <taxon>Anguillidae</taxon>
        <taxon>Anguilla</taxon>
    </lineage>
</organism>
<reference evidence="1" key="2">
    <citation type="journal article" date="2015" name="Fish Shellfish Immunol.">
        <title>Early steps in the European eel (Anguilla anguilla)-Vibrio vulnificus interaction in the gills: Role of the RtxA13 toxin.</title>
        <authorList>
            <person name="Callol A."/>
            <person name="Pajuelo D."/>
            <person name="Ebbesson L."/>
            <person name="Teles M."/>
            <person name="MacKenzie S."/>
            <person name="Amaro C."/>
        </authorList>
    </citation>
    <scope>NUCLEOTIDE SEQUENCE</scope>
</reference>
<sequence length="56" mass="6439">MLSAHRDADIVVFLYSFKLFRGPDPIGKTDSIKIKIKKEITIKRFFKFTMLACTSA</sequence>
<dbReference type="EMBL" id="GBXM01007205">
    <property type="protein sequence ID" value="JAI01373.1"/>
    <property type="molecule type" value="Transcribed_RNA"/>
</dbReference>